<organism evidence="2 3">
    <name type="scientific">Pseudomonas gessardii</name>
    <dbReference type="NCBI Taxonomy" id="78544"/>
    <lineage>
        <taxon>Bacteria</taxon>
        <taxon>Pseudomonadati</taxon>
        <taxon>Pseudomonadota</taxon>
        <taxon>Gammaproteobacteria</taxon>
        <taxon>Pseudomonadales</taxon>
        <taxon>Pseudomonadaceae</taxon>
        <taxon>Pseudomonas</taxon>
    </lineage>
</organism>
<reference evidence="2 3" key="1">
    <citation type="journal article" date="2020" name="Front. Microbiol.">
        <title>Genetic Organization of the aprX-lipA2 Operon Affects the Proteolytic Potential of Pseudomonas Species in Milk.</title>
        <authorList>
            <person name="Maier C."/>
            <person name="Huptas C."/>
            <person name="von Neubeck M."/>
            <person name="Scherer S."/>
            <person name="Wenning M."/>
            <person name="Lucking G."/>
        </authorList>
    </citation>
    <scope>NUCLEOTIDE SEQUENCE [LARGE SCALE GENOMIC DNA]</scope>
    <source>
        <strain evidence="2 3">G4779</strain>
    </source>
</reference>
<evidence type="ECO:0000313" key="2">
    <source>
        <dbReference type="EMBL" id="NNA98754.1"/>
    </source>
</evidence>
<feature type="compositionally biased region" description="Low complexity" evidence="1">
    <location>
        <begin position="1"/>
        <end position="17"/>
    </location>
</feature>
<protein>
    <submittedName>
        <fullName evidence="2">Uncharacterized protein</fullName>
    </submittedName>
</protein>
<evidence type="ECO:0000313" key="3">
    <source>
        <dbReference type="Proteomes" id="UP000542111"/>
    </source>
</evidence>
<dbReference type="RefSeq" id="WP_169898984.1">
    <property type="nucleotide sequence ID" value="NZ_JAAQYP010000068.1"/>
</dbReference>
<gene>
    <name evidence="2" type="ORF">HBO33_26720</name>
</gene>
<dbReference type="Proteomes" id="UP000542111">
    <property type="component" value="Unassembled WGS sequence"/>
</dbReference>
<sequence>MTNVSSTSPASGPSSPSFDTGNNDDLENGKKAAMRKLKKREIENEIMTKELENISKLRF</sequence>
<dbReference type="AlphaFoldDB" id="A0A7Y1MUP7"/>
<accession>A0A7Y1MUP7</accession>
<proteinExistence type="predicted"/>
<dbReference type="EMBL" id="JAAQYP010000068">
    <property type="protein sequence ID" value="NNA98754.1"/>
    <property type="molecule type" value="Genomic_DNA"/>
</dbReference>
<evidence type="ECO:0000256" key="1">
    <source>
        <dbReference type="SAM" id="MobiDB-lite"/>
    </source>
</evidence>
<name>A0A7Y1MUP7_9PSED</name>
<comment type="caution">
    <text evidence="2">The sequence shown here is derived from an EMBL/GenBank/DDBJ whole genome shotgun (WGS) entry which is preliminary data.</text>
</comment>
<feature type="region of interest" description="Disordered" evidence="1">
    <location>
        <begin position="1"/>
        <end position="36"/>
    </location>
</feature>